<evidence type="ECO:0000259" key="2">
    <source>
        <dbReference type="Pfam" id="PF13579"/>
    </source>
</evidence>
<dbReference type="OrthoDB" id="9790710at2"/>
<evidence type="ECO:0000313" key="3">
    <source>
        <dbReference type="EMBL" id="MXP47733.1"/>
    </source>
</evidence>
<dbReference type="Pfam" id="PF00534">
    <property type="entry name" value="Glycos_transf_1"/>
    <property type="match status" value="1"/>
</dbReference>
<keyword evidence="3" id="KW-0808">Transferase</keyword>
<feature type="domain" description="Glycosyltransferase subfamily 4-like N-terminal" evidence="2">
    <location>
        <begin position="15"/>
        <end position="174"/>
    </location>
</feature>
<dbReference type="Pfam" id="PF13579">
    <property type="entry name" value="Glyco_trans_4_4"/>
    <property type="match status" value="1"/>
</dbReference>
<dbReference type="SUPFAM" id="SSF53756">
    <property type="entry name" value="UDP-Glycosyltransferase/glycogen phosphorylase"/>
    <property type="match status" value="1"/>
</dbReference>
<protein>
    <submittedName>
        <fullName evidence="3">Glycosyltransferase</fullName>
    </submittedName>
</protein>
<keyword evidence="4" id="KW-1185">Reference proteome</keyword>
<sequence>MNILHVIASCDRTEGGPVEGVFRLGDAFREMGHEQELLTLDHSDDAAVRDAPSVVHALGRKKSVSAGIASRALNWSRYSPAAVDWLREHADEYDGVIVDGLWNFSTRVARLGLQRSRTPYIVFSHGMLDPWFRSRYPLKHLAKSVLWQFNEGPLMRGAAAAAFTTERERDLAKALWRPWGITEQVVGYGTAAPPAESPSMKDAFQGRVSGLQAAPYLLFLGRIHEKKGGDILVNAFGDFWEGSDAHLVIAGPGDASFIATLRELAAKSGCAERIHWPGMLEGDEKWGALYGCDAMILPSHQENFGVVVAEALGCGRPVIISDQVNISGDVQRAQAGIICHDTRASVAEAMTRFFRLDAGAREAMGERGKRLFQTQFNIARTAEELVEILSHAKR</sequence>
<dbReference type="PANTHER" id="PTHR12526">
    <property type="entry name" value="GLYCOSYLTRANSFERASE"/>
    <property type="match status" value="1"/>
</dbReference>
<accession>A0A6I4V1A6</accession>
<organism evidence="3 4">
    <name type="scientific">Pontixanthobacter luteolus</name>
    <dbReference type="NCBI Taxonomy" id="295089"/>
    <lineage>
        <taxon>Bacteria</taxon>
        <taxon>Pseudomonadati</taxon>
        <taxon>Pseudomonadota</taxon>
        <taxon>Alphaproteobacteria</taxon>
        <taxon>Sphingomonadales</taxon>
        <taxon>Erythrobacteraceae</taxon>
        <taxon>Pontixanthobacter</taxon>
    </lineage>
</organism>
<comment type="caution">
    <text evidence="3">The sequence shown here is derived from an EMBL/GenBank/DDBJ whole genome shotgun (WGS) entry which is preliminary data.</text>
</comment>
<dbReference type="Proteomes" id="UP000471435">
    <property type="component" value="Unassembled WGS sequence"/>
</dbReference>
<dbReference type="RefSeq" id="WP_160730993.1">
    <property type="nucleotide sequence ID" value="NZ_WTYP01000002.1"/>
</dbReference>
<name>A0A6I4V1A6_9SPHN</name>
<feature type="domain" description="Glycosyl transferase family 1" evidence="1">
    <location>
        <begin position="214"/>
        <end position="370"/>
    </location>
</feature>
<dbReference type="Gene3D" id="3.40.50.2000">
    <property type="entry name" value="Glycogen Phosphorylase B"/>
    <property type="match status" value="2"/>
</dbReference>
<evidence type="ECO:0000313" key="4">
    <source>
        <dbReference type="Proteomes" id="UP000471435"/>
    </source>
</evidence>
<dbReference type="AlphaFoldDB" id="A0A6I4V1A6"/>
<dbReference type="GO" id="GO:0016757">
    <property type="term" value="F:glycosyltransferase activity"/>
    <property type="evidence" value="ECO:0007669"/>
    <property type="project" value="InterPro"/>
</dbReference>
<gene>
    <name evidence="3" type="ORF">GRI43_10100</name>
</gene>
<evidence type="ECO:0000259" key="1">
    <source>
        <dbReference type="Pfam" id="PF00534"/>
    </source>
</evidence>
<reference evidence="3 4" key="1">
    <citation type="submission" date="2019-12" db="EMBL/GenBank/DDBJ databases">
        <title>Genomic-based taxomic classification of the family Erythrobacteraceae.</title>
        <authorList>
            <person name="Xu L."/>
        </authorList>
    </citation>
    <scope>NUCLEOTIDE SEQUENCE [LARGE SCALE GENOMIC DNA]</scope>
    <source>
        <strain evidence="3 4">SW-109</strain>
    </source>
</reference>
<dbReference type="InterPro" id="IPR028098">
    <property type="entry name" value="Glyco_trans_4-like_N"/>
</dbReference>
<dbReference type="InterPro" id="IPR001296">
    <property type="entry name" value="Glyco_trans_1"/>
</dbReference>
<dbReference type="EMBL" id="WTYP01000002">
    <property type="protein sequence ID" value="MXP47733.1"/>
    <property type="molecule type" value="Genomic_DNA"/>
</dbReference>
<proteinExistence type="predicted"/>